<protein>
    <submittedName>
        <fullName evidence="1">1276_t:CDS:1</fullName>
    </submittedName>
</protein>
<name>A0ACA9R7A3_9GLOM</name>
<dbReference type="EMBL" id="CAJVQC010044934">
    <property type="protein sequence ID" value="CAG8780525.1"/>
    <property type="molecule type" value="Genomic_DNA"/>
</dbReference>
<dbReference type="Proteomes" id="UP000789920">
    <property type="component" value="Unassembled WGS sequence"/>
</dbReference>
<feature type="non-terminal residue" evidence="1">
    <location>
        <position position="1"/>
    </location>
</feature>
<organism evidence="1 2">
    <name type="scientific">Racocetra persica</name>
    <dbReference type="NCBI Taxonomy" id="160502"/>
    <lineage>
        <taxon>Eukaryota</taxon>
        <taxon>Fungi</taxon>
        <taxon>Fungi incertae sedis</taxon>
        <taxon>Mucoromycota</taxon>
        <taxon>Glomeromycotina</taxon>
        <taxon>Glomeromycetes</taxon>
        <taxon>Diversisporales</taxon>
        <taxon>Gigasporaceae</taxon>
        <taxon>Racocetra</taxon>
    </lineage>
</organism>
<gene>
    <name evidence="1" type="ORF">RPERSI_LOCUS17510</name>
</gene>
<sequence>GQVEVGRAGVGEADEDGVVKGRDLCVPTLWHGASGVDAQSRVQSSSVADSSGMGFGTVVADLSQGVQEGSGVATDSGDHRSRAVGAEGSCKNPAWRLLAAKIEW</sequence>
<reference evidence="1" key="1">
    <citation type="submission" date="2021-06" db="EMBL/GenBank/DDBJ databases">
        <authorList>
            <person name="Kallberg Y."/>
            <person name="Tangrot J."/>
            <person name="Rosling A."/>
        </authorList>
    </citation>
    <scope>NUCLEOTIDE SEQUENCE</scope>
    <source>
        <strain evidence="1">MA461A</strain>
    </source>
</reference>
<evidence type="ECO:0000313" key="2">
    <source>
        <dbReference type="Proteomes" id="UP000789920"/>
    </source>
</evidence>
<accession>A0ACA9R7A3</accession>
<evidence type="ECO:0000313" key="1">
    <source>
        <dbReference type="EMBL" id="CAG8780525.1"/>
    </source>
</evidence>
<proteinExistence type="predicted"/>
<keyword evidence="2" id="KW-1185">Reference proteome</keyword>
<comment type="caution">
    <text evidence="1">The sequence shown here is derived from an EMBL/GenBank/DDBJ whole genome shotgun (WGS) entry which is preliminary data.</text>
</comment>